<dbReference type="InterPro" id="IPR011009">
    <property type="entry name" value="Kinase-like_dom_sf"/>
</dbReference>
<evidence type="ECO:0000313" key="2">
    <source>
        <dbReference type="EMBL" id="GGH27935.1"/>
    </source>
</evidence>
<dbReference type="PANTHER" id="PTHR47829">
    <property type="entry name" value="HYDROLASE, PUTATIVE (AFU_ORTHOLOGUE AFUA_1G12880)-RELATED"/>
    <property type="match status" value="1"/>
</dbReference>
<feature type="domain" description="Aminoglycoside phosphotransferase" evidence="1">
    <location>
        <begin position="13"/>
        <end position="253"/>
    </location>
</feature>
<dbReference type="RefSeq" id="WP_210318672.1">
    <property type="nucleotide sequence ID" value="NZ_BMES01000002.1"/>
</dbReference>
<evidence type="ECO:0000313" key="3">
    <source>
        <dbReference type="Proteomes" id="UP000603912"/>
    </source>
</evidence>
<dbReference type="Proteomes" id="UP000603912">
    <property type="component" value="Unassembled WGS sequence"/>
</dbReference>
<sequence>MKTRLPGDWDGATLKAFTQGQSNPTYLLQAGACAYVLRARPAGVLHASAHAIDREFRVLEALAGSAVPVPAPRLYCDDAGLIGVAFYVMDYVPGRLLADPALPELSPDDRRAAYASFVTTLAELHSIDPASVGLGDFGRPGQYYERQISRWTRQYRAAETETIRAMEHLLAWLPGNMPGEETVSLVHGDYRFENLLFHPTAPTVSAVLDWELSTLGDPLADLAYAALWHRLPPHAFRGLAGRAAHFPGVPSEAEFVADYCARVGRPPIANWRFYVAFSFFRLAAILQGVRKRALDGNAAGPDALQRGALAGLCAELGWDAAQRG</sequence>
<reference evidence="2" key="1">
    <citation type="journal article" date="2014" name="Int. J. Syst. Evol. Microbiol.">
        <title>Complete genome sequence of Corynebacterium casei LMG S-19264T (=DSM 44701T), isolated from a smear-ripened cheese.</title>
        <authorList>
            <consortium name="US DOE Joint Genome Institute (JGI-PGF)"/>
            <person name="Walter F."/>
            <person name="Albersmeier A."/>
            <person name="Kalinowski J."/>
            <person name="Ruckert C."/>
        </authorList>
    </citation>
    <scope>NUCLEOTIDE SEQUENCE</scope>
    <source>
        <strain evidence="2">CGMCC 1.12214</strain>
    </source>
</reference>
<dbReference type="AlphaFoldDB" id="A0A917ML60"/>
<evidence type="ECO:0000259" key="1">
    <source>
        <dbReference type="Pfam" id="PF01636"/>
    </source>
</evidence>
<keyword evidence="3" id="KW-1185">Reference proteome</keyword>
<dbReference type="Pfam" id="PF01636">
    <property type="entry name" value="APH"/>
    <property type="match status" value="1"/>
</dbReference>
<dbReference type="InterPro" id="IPR002575">
    <property type="entry name" value="Aminoglycoside_PTrfase"/>
</dbReference>
<comment type="caution">
    <text evidence="2">The sequence shown here is derived from an EMBL/GenBank/DDBJ whole genome shotgun (WGS) entry which is preliminary data.</text>
</comment>
<proteinExistence type="predicted"/>
<dbReference type="InterPro" id="IPR041726">
    <property type="entry name" value="ACAD10_11_N"/>
</dbReference>
<reference evidence="2" key="2">
    <citation type="submission" date="2020-09" db="EMBL/GenBank/DDBJ databases">
        <authorList>
            <person name="Sun Q."/>
            <person name="Zhou Y."/>
        </authorList>
    </citation>
    <scope>NUCLEOTIDE SEQUENCE</scope>
    <source>
        <strain evidence="2">CGMCC 1.12214</strain>
    </source>
</reference>
<dbReference type="InterPro" id="IPR052898">
    <property type="entry name" value="ACAD10-like"/>
</dbReference>
<dbReference type="Gene3D" id="3.90.1200.10">
    <property type="match status" value="1"/>
</dbReference>
<gene>
    <name evidence="2" type="ORF">GCM10007036_36820</name>
</gene>
<accession>A0A917ML60</accession>
<name>A0A917ML60_9HYPH</name>
<dbReference type="EMBL" id="BMES01000002">
    <property type="protein sequence ID" value="GGH27935.1"/>
    <property type="molecule type" value="Genomic_DNA"/>
</dbReference>
<organism evidence="2 3">
    <name type="scientific">Alsobacter metallidurans</name>
    <dbReference type="NCBI Taxonomy" id="340221"/>
    <lineage>
        <taxon>Bacteria</taxon>
        <taxon>Pseudomonadati</taxon>
        <taxon>Pseudomonadota</taxon>
        <taxon>Alphaproteobacteria</taxon>
        <taxon>Hyphomicrobiales</taxon>
        <taxon>Alsobacteraceae</taxon>
        <taxon>Alsobacter</taxon>
    </lineage>
</organism>
<dbReference type="PANTHER" id="PTHR47829:SF3">
    <property type="entry name" value="AMINOGLYCOSIDE PHOSPHOTRANSFERASE DOMAIN-CONTAINING PROTEIN"/>
    <property type="match status" value="1"/>
</dbReference>
<protein>
    <submittedName>
        <fullName evidence="2">Aminoglycoside phosphotransferase</fullName>
    </submittedName>
</protein>
<dbReference type="CDD" id="cd05154">
    <property type="entry name" value="ACAD10_11_N-like"/>
    <property type="match status" value="1"/>
</dbReference>
<dbReference type="Gene3D" id="3.30.200.20">
    <property type="entry name" value="Phosphorylase Kinase, domain 1"/>
    <property type="match status" value="1"/>
</dbReference>
<dbReference type="SUPFAM" id="SSF56112">
    <property type="entry name" value="Protein kinase-like (PK-like)"/>
    <property type="match status" value="1"/>
</dbReference>